<dbReference type="PANTHER" id="PTHR48111">
    <property type="entry name" value="REGULATOR OF RPOS"/>
    <property type="match status" value="1"/>
</dbReference>
<dbReference type="SUPFAM" id="SSF52172">
    <property type="entry name" value="CheY-like"/>
    <property type="match status" value="1"/>
</dbReference>
<dbReference type="Gene3D" id="1.10.10.10">
    <property type="entry name" value="Winged helix-like DNA-binding domain superfamily/Winged helix DNA-binding domain"/>
    <property type="match status" value="1"/>
</dbReference>
<dbReference type="InterPro" id="IPR039420">
    <property type="entry name" value="WalR-like"/>
</dbReference>
<sequence>MNTKILLAEDEPKLAANIRETLTDSGFDVQVAFDGTVAERLYKSIDYQLVILDVNLPYKNGFELCKLFRQQNKDIPIIMLTALGELDDKILAFDAGADDYLVKPFHFQELLARIQVFLKRSVQHTALEEKIMVADLQIDLLEKKARRGGKEIELTMREFSLLELLAQANGRVVSKVEIAEKVWDVNFDTGTNTIEVYISFLRNKIDKPFDRKLIHTKPGFGYYLKDVSA</sequence>
<evidence type="ECO:0000256" key="5">
    <source>
        <dbReference type="ARBA" id="ARBA00023163"/>
    </source>
</evidence>
<name>A0AAE3R2Y7_9BACT</name>
<keyword evidence="11" id="KW-1185">Reference proteome</keyword>
<dbReference type="Gene3D" id="3.40.50.2300">
    <property type="match status" value="1"/>
</dbReference>
<evidence type="ECO:0000259" key="9">
    <source>
        <dbReference type="PROSITE" id="PS51755"/>
    </source>
</evidence>
<dbReference type="GO" id="GO:0032993">
    <property type="term" value="C:protein-DNA complex"/>
    <property type="evidence" value="ECO:0007669"/>
    <property type="project" value="TreeGrafter"/>
</dbReference>
<evidence type="ECO:0000256" key="7">
    <source>
        <dbReference type="PROSITE-ProRule" id="PRU01091"/>
    </source>
</evidence>
<dbReference type="InterPro" id="IPR001789">
    <property type="entry name" value="Sig_transdc_resp-reg_receiver"/>
</dbReference>
<dbReference type="GO" id="GO:0005829">
    <property type="term" value="C:cytosol"/>
    <property type="evidence" value="ECO:0007669"/>
    <property type="project" value="TreeGrafter"/>
</dbReference>
<accession>A0AAE3R2Y7</accession>
<dbReference type="FunFam" id="1.10.10.10:FF:000005">
    <property type="entry name" value="Two-component system response regulator"/>
    <property type="match status" value="1"/>
</dbReference>
<proteinExistence type="predicted"/>
<dbReference type="PROSITE" id="PS50110">
    <property type="entry name" value="RESPONSE_REGULATORY"/>
    <property type="match status" value="1"/>
</dbReference>
<dbReference type="PROSITE" id="PS51755">
    <property type="entry name" value="OMPR_PHOB"/>
    <property type="match status" value="1"/>
</dbReference>
<dbReference type="CDD" id="cd00383">
    <property type="entry name" value="trans_reg_C"/>
    <property type="match status" value="1"/>
</dbReference>
<evidence type="ECO:0000259" key="8">
    <source>
        <dbReference type="PROSITE" id="PS50110"/>
    </source>
</evidence>
<keyword evidence="4 7" id="KW-0238">DNA-binding</keyword>
<keyword evidence="1 6" id="KW-0597">Phosphoprotein</keyword>
<dbReference type="PANTHER" id="PTHR48111:SF22">
    <property type="entry name" value="REGULATOR OF RPOS"/>
    <property type="match status" value="1"/>
</dbReference>
<dbReference type="SMART" id="SM00448">
    <property type="entry name" value="REC"/>
    <property type="match status" value="1"/>
</dbReference>
<dbReference type="Proteomes" id="UP001232063">
    <property type="component" value="Unassembled WGS sequence"/>
</dbReference>
<feature type="domain" description="OmpR/PhoB-type" evidence="9">
    <location>
        <begin position="128"/>
        <end position="226"/>
    </location>
</feature>
<feature type="DNA-binding region" description="OmpR/PhoB-type" evidence="7">
    <location>
        <begin position="128"/>
        <end position="226"/>
    </location>
</feature>
<feature type="modified residue" description="4-aspartylphosphate" evidence="6">
    <location>
        <position position="53"/>
    </location>
</feature>
<comment type="caution">
    <text evidence="10">The sequence shown here is derived from an EMBL/GenBank/DDBJ whole genome shotgun (WGS) entry which is preliminary data.</text>
</comment>
<dbReference type="InterPro" id="IPR001867">
    <property type="entry name" value="OmpR/PhoB-type_DNA-bd"/>
</dbReference>
<evidence type="ECO:0000313" key="10">
    <source>
        <dbReference type="EMBL" id="MDJ1499898.1"/>
    </source>
</evidence>
<dbReference type="EMBL" id="JASJOU010000001">
    <property type="protein sequence ID" value="MDJ1499898.1"/>
    <property type="molecule type" value="Genomic_DNA"/>
</dbReference>
<dbReference type="CDD" id="cd17574">
    <property type="entry name" value="REC_OmpR"/>
    <property type="match status" value="1"/>
</dbReference>
<dbReference type="Pfam" id="PF00072">
    <property type="entry name" value="Response_reg"/>
    <property type="match status" value="1"/>
</dbReference>
<evidence type="ECO:0000313" key="11">
    <source>
        <dbReference type="Proteomes" id="UP001232063"/>
    </source>
</evidence>
<evidence type="ECO:0000256" key="2">
    <source>
        <dbReference type="ARBA" id="ARBA00023012"/>
    </source>
</evidence>
<evidence type="ECO:0000256" key="3">
    <source>
        <dbReference type="ARBA" id="ARBA00023015"/>
    </source>
</evidence>
<dbReference type="GO" id="GO:0006355">
    <property type="term" value="P:regulation of DNA-templated transcription"/>
    <property type="evidence" value="ECO:0007669"/>
    <property type="project" value="InterPro"/>
</dbReference>
<organism evidence="10 11">
    <name type="scientific">Xanthocytophaga agilis</name>
    <dbReference type="NCBI Taxonomy" id="3048010"/>
    <lineage>
        <taxon>Bacteria</taxon>
        <taxon>Pseudomonadati</taxon>
        <taxon>Bacteroidota</taxon>
        <taxon>Cytophagia</taxon>
        <taxon>Cytophagales</taxon>
        <taxon>Rhodocytophagaceae</taxon>
        <taxon>Xanthocytophaga</taxon>
    </lineage>
</organism>
<gene>
    <name evidence="10" type="ORF">QNI22_04550</name>
</gene>
<dbReference type="GO" id="GO:0000156">
    <property type="term" value="F:phosphorelay response regulator activity"/>
    <property type="evidence" value="ECO:0007669"/>
    <property type="project" value="TreeGrafter"/>
</dbReference>
<dbReference type="InterPro" id="IPR011006">
    <property type="entry name" value="CheY-like_superfamily"/>
</dbReference>
<evidence type="ECO:0000256" key="1">
    <source>
        <dbReference type="ARBA" id="ARBA00022553"/>
    </source>
</evidence>
<dbReference type="InterPro" id="IPR036388">
    <property type="entry name" value="WH-like_DNA-bd_sf"/>
</dbReference>
<dbReference type="AlphaFoldDB" id="A0AAE3R2Y7"/>
<feature type="domain" description="Response regulatory" evidence="8">
    <location>
        <begin position="4"/>
        <end position="118"/>
    </location>
</feature>
<keyword evidence="3" id="KW-0805">Transcription regulation</keyword>
<protein>
    <submittedName>
        <fullName evidence="10">Response regulator transcription factor</fullName>
    </submittedName>
</protein>
<reference evidence="10" key="1">
    <citation type="submission" date="2023-05" db="EMBL/GenBank/DDBJ databases">
        <authorList>
            <person name="Zhang X."/>
        </authorList>
    </citation>
    <scope>NUCLEOTIDE SEQUENCE</scope>
    <source>
        <strain evidence="10">BD1B2-1</strain>
    </source>
</reference>
<dbReference type="GO" id="GO:0000976">
    <property type="term" value="F:transcription cis-regulatory region binding"/>
    <property type="evidence" value="ECO:0007669"/>
    <property type="project" value="TreeGrafter"/>
</dbReference>
<keyword evidence="2" id="KW-0902">Two-component regulatory system</keyword>
<dbReference type="RefSeq" id="WP_314509438.1">
    <property type="nucleotide sequence ID" value="NZ_JASJOU010000001.1"/>
</dbReference>
<dbReference type="Gene3D" id="6.10.250.690">
    <property type="match status" value="1"/>
</dbReference>
<dbReference type="Pfam" id="PF00486">
    <property type="entry name" value="Trans_reg_C"/>
    <property type="match status" value="1"/>
</dbReference>
<evidence type="ECO:0000256" key="4">
    <source>
        <dbReference type="ARBA" id="ARBA00023125"/>
    </source>
</evidence>
<evidence type="ECO:0000256" key="6">
    <source>
        <dbReference type="PROSITE-ProRule" id="PRU00169"/>
    </source>
</evidence>
<keyword evidence="5" id="KW-0804">Transcription</keyword>
<dbReference type="SMART" id="SM00862">
    <property type="entry name" value="Trans_reg_C"/>
    <property type="match status" value="1"/>
</dbReference>